<dbReference type="AlphaFoldDB" id="A0A158GQQ7"/>
<name>A0A158GQQ7_9BURK</name>
<evidence type="ECO:0000313" key="2">
    <source>
        <dbReference type="Proteomes" id="UP000054683"/>
    </source>
</evidence>
<accession>A0A158GQQ7</accession>
<organism evidence="1 2">
    <name type="scientific">Caballeronia udeis</name>
    <dbReference type="NCBI Taxonomy" id="1232866"/>
    <lineage>
        <taxon>Bacteria</taxon>
        <taxon>Pseudomonadati</taxon>
        <taxon>Pseudomonadota</taxon>
        <taxon>Betaproteobacteria</taxon>
        <taxon>Burkholderiales</taxon>
        <taxon>Burkholderiaceae</taxon>
        <taxon>Caballeronia</taxon>
    </lineage>
</organism>
<protein>
    <submittedName>
        <fullName evidence="1">Uncharacterized protein</fullName>
    </submittedName>
</protein>
<proteinExistence type="predicted"/>
<gene>
    <name evidence="1" type="ORF">AWB69_03061</name>
</gene>
<evidence type="ECO:0000313" key="1">
    <source>
        <dbReference type="EMBL" id="SAL33760.1"/>
    </source>
</evidence>
<dbReference type="Proteomes" id="UP000054683">
    <property type="component" value="Unassembled WGS sequence"/>
</dbReference>
<sequence>MTATLAIERNHGTSAMLLDEIRLTAMQHLISSGDLMPASTSNGDVVGRRTI</sequence>
<reference evidence="1 2" key="1">
    <citation type="submission" date="2016-01" db="EMBL/GenBank/DDBJ databases">
        <authorList>
            <person name="Oliw E.H."/>
        </authorList>
    </citation>
    <scope>NUCLEOTIDE SEQUENCE [LARGE SCALE GENOMIC DNA]</scope>
    <source>
        <strain evidence="1">LMG 27134</strain>
    </source>
</reference>
<dbReference type="EMBL" id="FCOK02000017">
    <property type="protein sequence ID" value="SAL33760.1"/>
    <property type="molecule type" value="Genomic_DNA"/>
</dbReference>